<dbReference type="Proteomes" id="UP000807504">
    <property type="component" value="Unassembled WGS sequence"/>
</dbReference>
<accession>A0A8T0ES83</accession>
<gene>
    <name evidence="2" type="ORF">HNY73_015499</name>
</gene>
<dbReference type="SUPFAM" id="SSF52087">
    <property type="entry name" value="CRAL/TRIO domain"/>
    <property type="match status" value="1"/>
</dbReference>
<dbReference type="InterPro" id="IPR001251">
    <property type="entry name" value="CRAL-TRIO_dom"/>
</dbReference>
<dbReference type="Pfam" id="PF00650">
    <property type="entry name" value="CRAL_TRIO"/>
    <property type="match status" value="1"/>
</dbReference>
<evidence type="ECO:0000313" key="3">
    <source>
        <dbReference type="Proteomes" id="UP000807504"/>
    </source>
</evidence>
<dbReference type="EMBL" id="JABXBU010002072">
    <property type="protein sequence ID" value="KAF8778812.1"/>
    <property type="molecule type" value="Genomic_DNA"/>
</dbReference>
<dbReference type="SMART" id="SM00516">
    <property type="entry name" value="SEC14"/>
    <property type="match status" value="1"/>
</dbReference>
<dbReference type="SMART" id="SM01100">
    <property type="entry name" value="CRAL_TRIO_N"/>
    <property type="match status" value="1"/>
</dbReference>
<sequence length="293" mass="33868">MAAKYHEYMKSKNFLPFTLDRLPQKMVQKAKDELRETDEIRGPALEQLRKLVLTEKNLKCPTEDEYLIQFLRARKFDVKKAFTLLQTKYQVRKAYAEVYDDIDVNELRKVVSAGIVYCFPYRDADGCVVVVMQLSRWNPDDVTITQGLCALTGLLLRIVDDPAAQICGIRVLVDVRGFSMKQVRCVTPRYITLLSKALRNCLPIRFKGIHIYNETIIFQYVWSILKLFLSDKIKGRVHFHGDSQKSLHKLIPKEILSSDYGGDHITFDGAEYCATLMEPFYEKFLKMANGGYL</sequence>
<proteinExistence type="predicted"/>
<dbReference type="Gene3D" id="3.40.525.10">
    <property type="entry name" value="CRAL-TRIO lipid binding domain"/>
    <property type="match status" value="1"/>
</dbReference>
<evidence type="ECO:0000259" key="1">
    <source>
        <dbReference type="PROSITE" id="PS50191"/>
    </source>
</evidence>
<dbReference type="InterPro" id="IPR036865">
    <property type="entry name" value="CRAL-TRIO_dom_sf"/>
</dbReference>
<reference evidence="2" key="1">
    <citation type="journal article" date="2020" name="bioRxiv">
        <title>Chromosome-level reference genome of the European wasp spider Argiope bruennichi: a resource for studies on range expansion and evolutionary adaptation.</title>
        <authorList>
            <person name="Sheffer M.M."/>
            <person name="Hoppe A."/>
            <person name="Krehenwinkel H."/>
            <person name="Uhl G."/>
            <person name="Kuss A.W."/>
            <person name="Jensen L."/>
            <person name="Jensen C."/>
            <person name="Gillespie R.G."/>
            <person name="Hoff K.J."/>
            <person name="Prost S."/>
        </authorList>
    </citation>
    <scope>NUCLEOTIDE SEQUENCE</scope>
</reference>
<organism evidence="2 3">
    <name type="scientific">Argiope bruennichi</name>
    <name type="common">Wasp spider</name>
    <name type="synonym">Aranea bruennichi</name>
    <dbReference type="NCBI Taxonomy" id="94029"/>
    <lineage>
        <taxon>Eukaryota</taxon>
        <taxon>Metazoa</taxon>
        <taxon>Ecdysozoa</taxon>
        <taxon>Arthropoda</taxon>
        <taxon>Chelicerata</taxon>
        <taxon>Arachnida</taxon>
        <taxon>Araneae</taxon>
        <taxon>Araneomorphae</taxon>
        <taxon>Entelegynae</taxon>
        <taxon>Araneoidea</taxon>
        <taxon>Araneidae</taxon>
        <taxon>Argiope</taxon>
    </lineage>
</organism>
<comment type="caution">
    <text evidence="2">The sequence shown here is derived from an EMBL/GenBank/DDBJ whole genome shotgun (WGS) entry which is preliminary data.</text>
</comment>
<dbReference type="PROSITE" id="PS50191">
    <property type="entry name" value="CRAL_TRIO"/>
    <property type="match status" value="1"/>
</dbReference>
<dbReference type="Gene3D" id="1.10.8.20">
    <property type="entry name" value="N-terminal domain of phosphatidylinositol transfer protein sec14p"/>
    <property type="match status" value="1"/>
</dbReference>
<feature type="domain" description="CRAL-TRIO" evidence="1">
    <location>
        <begin position="103"/>
        <end position="268"/>
    </location>
</feature>
<dbReference type="GO" id="GO:1902936">
    <property type="term" value="F:phosphatidylinositol bisphosphate binding"/>
    <property type="evidence" value="ECO:0007669"/>
    <property type="project" value="TreeGrafter"/>
</dbReference>
<dbReference type="InterPro" id="IPR011074">
    <property type="entry name" value="CRAL/TRIO_N_dom"/>
</dbReference>
<dbReference type="CDD" id="cd00170">
    <property type="entry name" value="SEC14"/>
    <property type="match status" value="1"/>
</dbReference>
<dbReference type="GO" id="GO:0016020">
    <property type="term" value="C:membrane"/>
    <property type="evidence" value="ECO:0007669"/>
    <property type="project" value="TreeGrafter"/>
</dbReference>
<dbReference type="Pfam" id="PF03765">
    <property type="entry name" value="CRAL_TRIO_N"/>
    <property type="match status" value="1"/>
</dbReference>
<dbReference type="InterPro" id="IPR036273">
    <property type="entry name" value="CRAL/TRIO_N_dom_sf"/>
</dbReference>
<dbReference type="SUPFAM" id="SSF46938">
    <property type="entry name" value="CRAL/TRIO N-terminal domain"/>
    <property type="match status" value="1"/>
</dbReference>
<reference evidence="2" key="2">
    <citation type="submission" date="2020-06" db="EMBL/GenBank/DDBJ databases">
        <authorList>
            <person name="Sheffer M."/>
        </authorList>
    </citation>
    <scope>NUCLEOTIDE SEQUENCE</scope>
</reference>
<dbReference type="PANTHER" id="PTHR10174:SF130">
    <property type="entry name" value="ALPHA-TOCOPHEROL TRANSFER PROTEIN-LIKE"/>
    <property type="match status" value="1"/>
</dbReference>
<dbReference type="Gene3D" id="1.20.5.1200">
    <property type="entry name" value="Alpha-tocopherol transfer"/>
    <property type="match status" value="1"/>
</dbReference>
<name>A0A8T0ES83_ARGBR</name>
<keyword evidence="3" id="KW-1185">Reference proteome</keyword>
<dbReference type="PANTHER" id="PTHR10174">
    <property type="entry name" value="ALPHA-TOCOPHEROL TRANSFER PROTEIN-RELATED"/>
    <property type="match status" value="1"/>
</dbReference>
<evidence type="ECO:0000313" key="2">
    <source>
        <dbReference type="EMBL" id="KAF8778812.1"/>
    </source>
</evidence>
<protein>
    <submittedName>
        <fullName evidence="2">Alpha-tocopherol transfer protein-like</fullName>
    </submittedName>
</protein>
<dbReference type="PRINTS" id="PR00180">
    <property type="entry name" value="CRETINALDHBP"/>
</dbReference>
<dbReference type="AlphaFoldDB" id="A0A8T0ES83"/>